<name>A0A1I5G4I8_9BACT</name>
<sequence length="378" mass="43371">MNRFPLVIFLILLFSCGENTEERSQKSDNILADLQISLDTVIVDVGEEIFNPGMYYQFGLSEDGQSVYFALNREPEVHEITLQKLQLVRRIYFEKDGPNRAPNFINYFDVLPKNEFMLAHYGIQGIYNAQAEKIQTMEIQPGEFQGLDEDLHALYLNLTISPDKKLAFSTPKKPSEIFNSFIAKMNLHEKTGELIALPALEITKNFQVTFSSENSSTTYGDFISIQKVNNQLVIYSGSTSDLYLYDFATDSLILKTFNHQLVPAKKTGSFPSKVDSQERVREVGDEINQQPTFSGLYWDPGRKLYFRFASKSNGKLETGEPKKKDVYLFAYDEELQLLGEQIVDLPYPFGRAFFFEGKLYSYRPVDEDPGFVRMTLTY</sequence>
<dbReference type="Pfam" id="PF13970">
    <property type="entry name" value="DUF4221"/>
    <property type="match status" value="1"/>
</dbReference>
<dbReference type="AlphaFoldDB" id="A0A1I5G4I8"/>
<dbReference type="STRING" id="226506.SAMN04488519_105202"/>
<organism evidence="1 2">
    <name type="scientific">Algoriphagus ornithinivorans</name>
    <dbReference type="NCBI Taxonomy" id="226506"/>
    <lineage>
        <taxon>Bacteria</taxon>
        <taxon>Pseudomonadati</taxon>
        <taxon>Bacteroidota</taxon>
        <taxon>Cytophagia</taxon>
        <taxon>Cytophagales</taxon>
        <taxon>Cyclobacteriaceae</taxon>
        <taxon>Algoriphagus</taxon>
    </lineage>
</organism>
<dbReference type="Proteomes" id="UP000199564">
    <property type="component" value="Unassembled WGS sequence"/>
</dbReference>
<proteinExistence type="predicted"/>
<dbReference type="RefSeq" id="WP_091653455.1">
    <property type="nucleotide sequence ID" value="NZ_FOVW01000005.1"/>
</dbReference>
<evidence type="ECO:0000313" key="1">
    <source>
        <dbReference type="EMBL" id="SFO30892.1"/>
    </source>
</evidence>
<evidence type="ECO:0000313" key="2">
    <source>
        <dbReference type="Proteomes" id="UP000199564"/>
    </source>
</evidence>
<keyword evidence="2" id="KW-1185">Reference proteome</keyword>
<gene>
    <name evidence="1" type="ORF">SAMN04488519_105202</name>
</gene>
<reference evidence="2" key="1">
    <citation type="submission" date="2016-10" db="EMBL/GenBank/DDBJ databases">
        <authorList>
            <person name="Varghese N."/>
            <person name="Submissions S."/>
        </authorList>
    </citation>
    <scope>NUCLEOTIDE SEQUENCE [LARGE SCALE GENOMIC DNA]</scope>
    <source>
        <strain evidence="2">DSM 15282</strain>
    </source>
</reference>
<dbReference type="InterPro" id="IPR025316">
    <property type="entry name" value="DUF4221"/>
</dbReference>
<protein>
    <recommendedName>
        <fullName evidence="3">TolB-like 6-blade propeller-like</fullName>
    </recommendedName>
</protein>
<dbReference type="PROSITE" id="PS51257">
    <property type="entry name" value="PROKAR_LIPOPROTEIN"/>
    <property type="match status" value="1"/>
</dbReference>
<dbReference type="SUPFAM" id="SSF50969">
    <property type="entry name" value="YVTN repeat-like/Quinoprotein amine dehydrogenase"/>
    <property type="match status" value="1"/>
</dbReference>
<evidence type="ECO:0008006" key="3">
    <source>
        <dbReference type="Google" id="ProtNLM"/>
    </source>
</evidence>
<dbReference type="EMBL" id="FOVW01000005">
    <property type="protein sequence ID" value="SFO30892.1"/>
    <property type="molecule type" value="Genomic_DNA"/>
</dbReference>
<accession>A0A1I5G4I8</accession>
<dbReference type="InterPro" id="IPR011044">
    <property type="entry name" value="Quino_amine_DH_bsu"/>
</dbReference>